<dbReference type="AlphaFoldDB" id="A0A9Q9B2P8"/>
<evidence type="ECO:0000313" key="2">
    <source>
        <dbReference type="EMBL" id="USW55256.1"/>
    </source>
</evidence>
<dbReference type="CDD" id="cd12261">
    <property type="entry name" value="RRM1_3_MRN1"/>
    <property type="match status" value="1"/>
</dbReference>
<evidence type="ECO:0000256" key="1">
    <source>
        <dbReference type="SAM" id="MobiDB-lite"/>
    </source>
</evidence>
<protein>
    <submittedName>
        <fullName evidence="2">RNA-binding domain superfamily, pre-mRNA-splicing factor Cwc2/Slt11</fullName>
    </submittedName>
</protein>
<proteinExistence type="predicted"/>
<dbReference type="GO" id="GO:0003676">
    <property type="term" value="F:nucleic acid binding"/>
    <property type="evidence" value="ECO:0007669"/>
    <property type="project" value="InterPro"/>
</dbReference>
<gene>
    <name evidence="2" type="ORF">Slin15195_G085750</name>
</gene>
<dbReference type="SUPFAM" id="SSF54928">
    <property type="entry name" value="RNA-binding domain, RBD"/>
    <property type="match status" value="1"/>
</dbReference>
<feature type="region of interest" description="Disordered" evidence="1">
    <location>
        <begin position="388"/>
        <end position="411"/>
    </location>
</feature>
<accession>A0A9Q9B2P8</accession>
<name>A0A9Q9B2P8_9PEZI</name>
<organism evidence="2 3">
    <name type="scientific">Septoria linicola</name>
    <dbReference type="NCBI Taxonomy" id="215465"/>
    <lineage>
        <taxon>Eukaryota</taxon>
        <taxon>Fungi</taxon>
        <taxon>Dikarya</taxon>
        <taxon>Ascomycota</taxon>
        <taxon>Pezizomycotina</taxon>
        <taxon>Dothideomycetes</taxon>
        <taxon>Dothideomycetidae</taxon>
        <taxon>Mycosphaerellales</taxon>
        <taxon>Mycosphaerellaceae</taxon>
        <taxon>Septoria</taxon>
    </lineage>
</organism>
<keyword evidence="3" id="KW-1185">Reference proteome</keyword>
<evidence type="ECO:0000313" key="3">
    <source>
        <dbReference type="Proteomes" id="UP001056384"/>
    </source>
</evidence>
<dbReference type="OrthoDB" id="2935572at2759"/>
<reference evidence="2" key="1">
    <citation type="submission" date="2022-06" db="EMBL/GenBank/DDBJ databases">
        <title>Complete genome sequences of two strains of the flax pathogen Septoria linicola.</title>
        <authorList>
            <person name="Lapalu N."/>
            <person name="Simon A."/>
            <person name="Demenou B."/>
            <person name="Paumier D."/>
            <person name="Guillot M.-P."/>
            <person name="Gout L."/>
            <person name="Valade R."/>
        </authorList>
    </citation>
    <scope>NUCLEOTIDE SEQUENCE</scope>
    <source>
        <strain evidence="2">SE15195</strain>
    </source>
</reference>
<sequence>MSFKHTSTQILGHQDPATIAIAKAEYESLLRDSRDFQHLKSALFAGGITPDTLGVLISGTAQAEAQKHCTPAFNAWADEFDDQPPTYLHPAGPLLHHQQSCSSMQWKSGASAPFNLAPGGGAYHKEACASAPPPTQRTFNNVPGSQRYVSCGEPPSSIMGDTCLDPADSLMDEGHDVEEIIVKPGQPLRTLYFTGFNARTTYRDLLSVIKGGKLLSISMRSEKSATVTFFDGAAEYLAWVKRNDIYLHGKRIEVRWAERQYNLNGHIQNKIDGGATRNILIRNAVEKGFTEARIREDMEHIHNLVVIDVEFRDGNAYVYTNSVHNALFAKTCMMSRTTYRGCKISFFADECNMPLPARVVSAKSMPSEPSRKVTPLSNRFDLLNVAGSISGSSNEENRTPKRSASVYDDEDDDEAIGFTTRHGVSLQFLDDDSNT</sequence>
<dbReference type="EMBL" id="CP099424">
    <property type="protein sequence ID" value="USW55256.1"/>
    <property type="molecule type" value="Genomic_DNA"/>
</dbReference>
<dbReference type="Proteomes" id="UP001056384">
    <property type="component" value="Chromosome 7"/>
</dbReference>
<dbReference type="InterPro" id="IPR035979">
    <property type="entry name" value="RBD_domain_sf"/>
</dbReference>